<protein>
    <submittedName>
        <fullName evidence="4">FAD-dependent monooxygenase</fullName>
    </submittedName>
</protein>
<evidence type="ECO:0000256" key="1">
    <source>
        <dbReference type="ARBA" id="ARBA00023002"/>
    </source>
</evidence>
<dbReference type="PANTHER" id="PTHR13789">
    <property type="entry name" value="MONOOXYGENASE"/>
    <property type="match status" value="1"/>
</dbReference>
<dbReference type="Pfam" id="PF01494">
    <property type="entry name" value="FAD_binding_3"/>
    <property type="match status" value="1"/>
</dbReference>
<dbReference type="Gene3D" id="3.50.50.60">
    <property type="entry name" value="FAD/NAD(P)-binding domain"/>
    <property type="match status" value="1"/>
</dbReference>
<organism evidence="4 5">
    <name type="scientific">Fictibacillus fluitans</name>
    <dbReference type="NCBI Taxonomy" id="3058422"/>
    <lineage>
        <taxon>Bacteria</taxon>
        <taxon>Bacillati</taxon>
        <taxon>Bacillota</taxon>
        <taxon>Bacilli</taxon>
        <taxon>Bacillales</taxon>
        <taxon>Fictibacillaceae</taxon>
        <taxon>Fictibacillus</taxon>
    </lineage>
</organism>
<dbReference type="SUPFAM" id="SSF51905">
    <property type="entry name" value="FAD/NAD(P)-binding domain"/>
    <property type="match status" value="1"/>
</dbReference>
<feature type="domain" description="FAD-binding" evidence="3">
    <location>
        <begin position="41"/>
        <end position="105"/>
    </location>
</feature>
<dbReference type="EMBL" id="JAUHTR010000010">
    <property type="protein sequence ID" value="MDN4526341.1"/>
    <property type="molecule type" value="Genomic_DNA"/>
</dbReference>
<comment type="caution">
    <text evidence="4">The sequence shown here is derived from an EMBL/GenBank/DDBJ whole genome shotgun (WGS) entry which is preliminary data.</text>
</comment>
<dbReference type="PRINTS" id="PR00420">
    <property type="entry name" value="RNGMNOXGNASE"/>
</dbReference>
<keyword evidence="2 4" id="KW-0503">Monooxygenase</keyword>
<evidence type="ECO:0000259" key="3">
    <source>
        <dbReference type="Pfam" id="PF01494"/>
    </source>
</evidence>
<accession>A0ABT8I010</accession>
<dbReference type="PANTHER" id="PTHR13789:SF309">
    <property type="entry name" value="PUTATIVE (AFU_ORTHOLOGUE AFUA_6G14510)-RELATED"/>
    <property type="match status" value="1"/>
</dbReference>
<proteinExistence type="predicted"/>
<keyword evidence="5" id="KW-1185">Reference proteome</keyword>
<keyword evidence="1" id="KW-0560">Oxidoreductase</keyword>
<dbReference type="InterPro" id="IPR036188">
    <property type="entry name" value="FAD/NAD-bd_sf"/>
</dbReference>
<evidence type="ECO:0000313" key="4">
    <source>
        <dbReference type="EMBL" id="MDN4526341.1"/>
    </source>
</evidence>
<name>A0ABT8I010_9BACL</name>
<evidence type="ECO:0000256" key="2">
    <source>
        <dbReference type="ARBA" id="ARBA00023033"/>
    </source>
</evidence>
<evidence type="ECO:0000313" key="5">
    <source>
        <dbReference type="Proteomes" id="UP001172721"/>
    </source>
</evidence>
<gene>
    <name evidence="4" type="ORF">QYB97_17795</name>
</gene>
<dbReference type="InterPro" id="IPR050493">
    <property type="entry name" value="FAD-dep_Monooxygenase_BioMet"/>
</dbReference>
<dbReference type="RefSeq" id="WP_301167365.1">
    <property type="nucleotide sequence ID" value="NZ_JAUHTR010000010.1"/>
</dbReference>
<dbReference type="InterPro" id="IPR002938">
    <property type="entry name" value="FAD-bd"/>
</dbReference>
<sequence length="151" mass="17111">MKTDGLHSIFNEYHDPIPSIIQMIEDQALIHNDILDITPIQRFAFDRLLLLGDAAHASTPNLGQGAGQAIEDAITLANCLKKNTDVKDAFKSFETKRIERTAKIIKMSRRIGQVAQLENKMIIKMRNFLLKQESEATQLKRVAFLYDVDLS</sequence>
<dbReference type="GO" id="GO:0004497">
    <property type="term" value="F:monooxygenase activity"/>
    <property type="evidence" value="ECO:0007669"/>
    <property type="project" value="UniProtKB-KW"/>
</dbReference>
<dbReference type="Proteomes" id="UP001172721">
    <property type="component" value="Unassembled WGS sequence"/>
</dbReference>
<reference evidence="4" key="1">
    <citation type="submission" date="2023-07" db="EMBL/GenBank/DDBJ databases">
        <title>Fictibacillus sp. isolated from freshwater pond.</title>
        <authorList>
            <person name="Kirdat K."/>
            <person name="Bhat A."/>
            <person name="Mourya A."/>
            <person name="Yadav A."/>
        </authorList>
    </citation>
    <scope>NUCLEOTIDE SEQUENCE</scope>
    <source>
        <strain evidence="4">NE201</strain>
    </source>
</reference>